<evidence type="ECO:0000256" key="1">
    <source>
        <dbReference type="ARBA" id="ARBA00022723"/>
    </source>
</evidence>
<dbReference type="Pfam" id="PF03492">
    <property type="entry name" value="Methyltransf_7"/>
    <property type="match status" value="1"/>
</dbReference>
<keyword evidence="4" id="KW-1185">Reference proteome</keyword>
<dbReference type="AlphaFoldDB" id="A0A8H4INV0"/>
<dbReference type="GO" id="GO:0032259">
    <property type="term" value="P:methylation"/>
    <property type="evidence" value="ECO:0007669"/>
    <property type="project" value="UniProtKB-KW"/>
</dbReference>
<dbReference type="EMBL" id="WWBZ02000051">
    <property type="protein sequence ID" value="KAF4304592.1"/>
    <property type="molecule type" value="Genomic_DNA"/>
</dbReference>
<gene>
    <name evidence="3" type="ORF">GTA08_BOTSDO07624</name>
</gene>
<dbReference type="Proteomes" id="UP000572817">
    <property type="component" value="Unassembled WGS sequence"/>
</dbReference>
<protein>
    <submittedName>
        <fullName evidence="3">S-adenosyl-L-methionine-dependent methyltransferase</fullName>
    </submittedName>
</protein>
<dbReference type="Gene3D" id="1.10.1200.270">
    <property type="entry name" value="Methyltransferase, alpha-helical capping domain"/>
    <property type="match status" value="1"/>
</dbReference>
<dbReference type="OrthoDB" id="3798174at2759"/>
<dbReference type="InterPro" id="IPR042086">
    <property type="entry name" value="MeTrfase_capping"/>
</dbReference>
<keyword evidence="3" id="KW-0489">Methyltransferase</keyword>
<proteinExistence type="predicted"/>
<dbReference type="InterPro" id="IPR005299">
    <property type="entry name" value="MeTrfase_7"/>
</dbReference>
<keyword evidence="1" id="KW-0479">Metal-binding</keyword>
<comment type="caution">
    <text evidence="3">The sequence shown here is derived from an EMBL/GenBank/DDBJ whole genome shotgun (WGS) entry which is preliminary data.</text>
</comment>
<name>A0A8H4INV0_9PEZI</name>
<keyword evidence="2" id="KW-0460">Magnesium</keyword>
<dbReference type="InterPro" id="IPR029063">
    <property type="entry name" value="SAM-dependent_MTases_sf"/>
</dbReference>
<evidence type="ECO:0000256" key="2">
    <source>
        <dbReference type="ARBA" id="ARBA00022842"/>
    </source>
</evidence>
<sequence length="354" mass="39397">MRHALSLLEQAVKTVLAKQSRTLRPFTAVEYGSAQGNNSYVNEPNAILSSSDKRMIRLEPFSLILRNITQMKQARIIFSDRPQNDFTSLATTISSADWTASTGLDTVFPCMVPQSFYQHVIPPASADIGFSFACLHHLDHVPPPPAGQLPTDAARQDTLRAQADRDLVSFLRLRADEISAGGALVLSFVGQASSGEQNYAGPVDACRTALVDMIKEGRIPMDVAMAFEVPTYNRTLDEVTKCLGEVCDEWAVKDVFERRVLHPAVAELTERRAGRDSEEDSVWYADTVIDWLMAVVAGYFTKALLAVSGDELETGKAEELLDEWIRRTKKAFLETHIDEEVACWLIYVVLERNQ</sequence>
<dbReference type="PANTHER" id="PTHR31009">
    <property type="entry name" value="S-ADENOSYL-L-METHIONINE:CARBOXYL METHYLTRANSFERASE FAMILY PROTEIN"/>
    <property type="match status" value="1"/>
</dbReference>
<accession>A0A8H4INV0</accession>
<evidence type="ECO:0000313" key="3">
    <source>
        <dbReference type="EMBL" id="KAF4304592.1"/>
    </source>
</evidence>
<dbReference type="GO" id="GO:0008168">
    <property type="term" value="F:methyltransferase activity"/>
    <property type="evidence" value="ECO:0007669"/>
    <property type="project" value="UniProtKB-KW"/>
</dbReference>
<keyword evidence="3" id="KW-0808">Transferase</keyword>
<reference evidence="3" key="1">
    <citation type="submission" date="2020-04" db="EMBL/GenBank/DDBJ databases">
        <title>Genome Assembly and Annotation of Botryosphaeria dothidea sdau 11-99, a Latent Pathogen of Apple Fruit Ring Rot in China.</title>
        <authorList>
            <person name="Yu C."/>
            <person name="Diao Y."/>
            <person name="Lu Q."/>
            <person name="Zhao J."/>
            <person name="Cui S."/>
            <person name="Peng C."/>
            <person name="He B."/>
            <person name="Liu H."/>
        </authorList>
    </citation>
    <scope>NUCLEOTIDE SEQUENCE [LARGE SCALE GENOMIC DNA]</scope>
    <source>
        <strain evidence="3">Sdau11-99</strain>
    </source>
</reference>
<dbReference type="Gene3D" id="3.40.50.150">
    <property type="entry name" value="Vaccinia Virus protein VP39"/>
    <property type="match status" value="1"/>
</dbReference>
<dbReference type="GO" id="GO:0046872">
    <property type="term" value="F:metal ion binding"/>
    <property type="evidence" value="ECO:0007669"/>
    <property type="project" value="UniProtKB-KW"/>
</dbReference>
<evidence type="ECO:0000313" key="4">
    <source>
        <dbReference type="Proteomes" id="UP000572817"/>
    </source>
</evidence>
<dbReference type="SUPFAM" id="SSF53335">
    <property type="entry name" value="S-adenosyl-L-methionine-dependent methyltransferases"/>
    <property type="match status" value="1"/>
</dbReference>
<organism evidence="3 4">
    <name type="scientific">Botryosphaeria dothidea</name>
    <dbReference type="NCBI Taxonomy" id="55169"/>
    <lineage>
        <taxon>Eukaryota</taxon>
        <taxon>Fungi</taxon>
        <taxon>Dikarya</taxon>
        <taxon>Ascomycota</taxon>
        <taxon>Pezizomycotina</taxon>
        <taxon>Dothideomycetes</taxon>
        <taxon>Dothideomycetes incertae sedis</taxon>
        <taxon>Botryosphaeriales</taxon>
        <taxon>Botryosphaeriaceae</taxon>
        <taxon>Botryosphaeria</taxon>
    </lineage>
</organism>